<gene>
    <name evidence="1" type="ORF">R4I43_26015</name>
</gene>
<accession>A0ABU6AH96</accession>
<dbReference type="RefSeq" id="WP_324268328.1">
    <property type="nucleotide sequence ID" value="NZ_JAWLNX010000022.1"/>
</dbReference>
<sequence length="188" mass="20308">MLSERIARGVAAGHVTQAYMRWASPQARPGARVRTRAGVIEITALVEVDPEQLTDADAARAGFSTAAGLRASLSRHRGTTYRLELTHLDRPAAPEPAPVALGEAQRRALKAQLARLDLGTPRGPWTRQLLELLRQQPGLAPAELAAAQQRPVSRTKTDLWRLRELGLIDTTGPGTRLSGLALSYLDAS</sequence>
<name>A0ABU6AH96_9PSEU</name>
<evidence type="ECO:0008006" key="3">
    <source>
        <dbReference type="Google" id="ProtNLM"/>
    </source>
</evidence>
<protein>
    <recommendedName>
        <fullName evidence="3">ASCH domain-containing protein</fullName>
    </recommendedName>
</protein>
<dbReference type="Proteomes" id="UP001327093">
    <property type="component" value="Unassembled WGS sequence"/>
</dbReference>
<proteinExistence type="predicted"/>
<dbReference type="EMBL" id="JAWLNX010000022">
    <property type="protein sequence ID" value="MEB3370863.1"/>
    <property type="molecule type" value="Genomic_DNA"/>
</dbReference>
<evidence type="ECO:0000313" key="2">
    <source>
        <dbReference type="Proteomes" id="UP001327093"/>
    </source>
</evidence>
<evidence type="ECO:0000313" key="1">
    <source>
        <dbReference type="EMBL" id="MEB3370863.1"/>
    </source>
</evidence>
<keyword evidence="2" id="KW-1185">Reference proteome</keyword>
<reference evidence="1 2" key="1">
    <citation type="submission" date="2023-10" db="EMBL/GenBank/DDBJ databases">
        <title>Saccharopolyspora sp. nov., isolated from mangrove soil.</title>
        <authorList>
            <person name="Lu Y."/>
            <person name="Liu W."/>
        </authorList>
    </citation>
    <scope>NUCLEOTIDE SEQUENCE [LARGE SCALE GENOMIC DNA]</scope>
    <source>
        <strain evidence="1 2">S2-29</strain>
    </source>
</reference>
<organism evidence="1 2">
    <name type="scientific">Saccharopolyspora mangrovi</name>
    <dbReference type="NCBI Taxonomy" id="3082379"/>
    <lineage>
        <taxon>Bacteria</taxon>
        <taxon>Bacillati</taxon>
        <taxon>Actinomycetota</taxon>
        <taxon>Actinomycetes</taxon>
        <taxon>Pseudonocardiales</taxon>
        <taxon>Pseudonocardiaceae</taxon>
        <taxon>Saccharopolyspora</taxon>
    </lineage>
</organism>
<comment type="caution">
    <text evidence="1">The sequence shown here is derived from an EMBL/GenBank/DDBJ whole genome shotgun (WGS) entry which is preliminary data.</text>
</comment>